<dbReference type="EMBL" id="CP123504">
    <property type="protein sequence ID" value="WGM00940.1"/>
    <property type="molecule type" value="Genomic_DNA"/>
</dbReference>
<dbReference type="RefSeq" id="WP_280624494.1">
    <property type="nucleotide sequence ID" value="NZ_CP123504.1"/>
</dbReference>
<name>A0AA95GTF6_9GAMM</name>
<organism evidence="2 3">
    <name type="scientific">Arsenophonus nasoniae</name>
    <name type="common">son-killer infecting Nasonia vitripennis</name>
    <dbReference type="NCBI Taxonomy" id="638"/>
    <lineage>
        <taxon>Bacteria</taxon>
        <taxon>Pseudomonadati</taxon>
        <taxon>Pseudomonadota</taxon>
        <taxon>Gammaproteobacteria</taxon>
        <taxon>Enterobacterales</taxon>
        <taxon>Morganellaceae</taxon>
        <taxon>Arsenophonus</taxon>
    </lineage>
</organism>
<evidence type="ECO:0000313" key="3">
    <source>
        <dbReference type="Proteomes" id="UP001177595"/>
    </source>
</evidence>
<reference evidence="2" key="1">
    <citation type="submission" date="2023-04" db="EMBL/GenBank/DDBJ databases">
        <title>Genome dynamics across the evolutionary transition to endosymbiosis.</title>
        <authorList>
            <person name="Siozios S."/>
            <person name="Nadal-Jimenez P."/>
            <person name="Azagi T."/>
            <person name="Sprong H."/>
            <person name="Frost C.L."/>
            <person name="Parratt S.R."/>
            <person name="Taylor G."/>
            <person name="Brettell L."/>
            <person name="Lew K.C."/>
            <person name="Croft L."/>
            <person name="King K.C."/>
            <person name="Brockhurst M.A."/>
            <person name="Hypsa V."/>
            <person name="Novakova E."/>
            <person name="Darby A.C."/>
            <person name="Hurst G.D.D."/>
        </authorList>
    </citation>
    <scope>NUCLEOTIDE SEQUENCE</scope>
    <source>
        <strain evidence="2">APv</strain>
    </source>
</reference>
<evidence type="ECO:0000259" key="1">
    <source>
        <dbReference type="Pfam" id="PF07157"/>
    </source>
</evidence>
<dbReference type="Proteomes" id="UP001177595">
    <property type="component" value="Chromosome"/>
</dbReference>
<dbReference type="Pfam" id="PF07157">
    <property type="entry name" value="DNA_circ_N"/>
    <property type="match status" value="1"/>
</dbReference>
<evidence type="ECO:0000313" key="2">
    <source>
        <dbReference type="EMBL" id="WGM00940.1"/>
    </source>
</evidence>
<gene>
    <name evidence="2" type="ORF">QE210_13960</name>
</gene>
<protein>
    <submittedName>
        <fullName evidence="2">DNA circularization N-terminal domain-containing protein</fullName>
    </submittedName>
</protein>
<dbReference type="PANTHER" id="PTHR37829:SF3">
    <property type="entry name" value="PROTEIN JAYE-RELATED"/>
    <property type="match status" value="1"/>
</dbReference>
<sequence length="467" mass="51792">MALIKSALSALLDTGKSDHWLAHLRPASFGGVPFGVLSGESVFGRRQAVHEYPYREQAWIEDMGRSTRRITIKGFLVHDSQVYSAPDVMTQRNNLVAVCEAGKTGTLNHPTLGEMTVSVTESGLRIHERVENGRVFEFELVVIESGSKAFAITGSENAQTPHRKNYLTISTVAAAKFIAAVKGEMRTLTQARKVLKQTVEHWINLANATLNEASNLSDALKSTFGSEQYGRYQKGDIGGWVSGATGQRKARKVTDTDTQLSKKIRLSALISRHNISEALTALARVESIEQFTTAVQSVFILMIDMPGSDERKWQIFETLSFFEPSQFYPGEGENRLATLTHMLLVVLAASALSVISGGLIPTNSYDAARYQKKLCQSLDNAIRHTGDLALDEIYLLLLDRREQGVSYFVKMGSEQGQLAQYQLPDMFPALTVAHRLYQDARRSDELVMEVSPHHPAFMPPRFKALAK</sequence>
<proteinExistence type="predicted"/>
<dbReference type="PANTHER" id="PTHR37829">
    <property type="entry name" value="PHAGE-LIKE ELEMENT PBSX PROTEIN XKDT"/>
    <property type="match status" value="1"/>
</dbReference>
<accession>A0AA95GTF6</accession>
<dbReference type="InterPro" id="IPR009826">
    <property type="entry name" value="DNA_circ_N"/>
</dbReference>
<dbReference type="AlphaFoldDB" id="A0AA95GTF6"/>
<dbReference type="InterPro" id="IPR052399">
    <property type="entry name" value="Phage_Baseplate_Assmbl_Protein"/>
</dbReference>
<feature type="domain" description="DNA circulation N-terminal" evidence="1">
    <location>
        <begin position="24"/>
        <end position="117"/>
    </location>
</feature>